<dbReference type="EMBL" id="CP136508">
    <property type="protein sequence ID" value="WUR15656.1"/>
    <property type="molecule type" value="Genomic_DNA"/>
</dbReference>
<keyword evidence="2" id="KW-1185">Reference proteome</keyword>
<protein>
    <submittedName>
        <fullName evidence="1">Uncharacterized protein</fullName>
    </submittedName>
</protein>
<organism evidence="1 2">
    <name type="scientific">[Empedobacter] haloabium</name>
    <dbReference type="NCBI Taxonomy" id="592317"/>
    <lineage>
        <taxon>Bacteria</taxon>
        <taxon>Pseudomonadati</taxon>
        <taxon>Pseudomonadota</taxon>
        <taxon>Betaproteobacteria</taxon>
        <taxon>Burkholderiales</taxon>
        <taxon>Oxalobacteraceae</taxon>
        <taxon>Telluria group</taxon>
        <taxon>Telluria group incertae sedis</taxon>
    </lineage>
</organism>
<evidence type="ECO:0000313" key="2">
    <source>
        <dbReference type="Proteomes" id="UP000321323"/>
    </source>
</evidence>
<name>A0ABZ1USG0_9BURK</name>
<dbReference type="Proteomes" id="UP000321323">
    <property type="component" value="Chromosome"/>
</dbReference>
<evidence type="ECO:0000313" key="1">
    <source>
        <dbReference type="EMBL" id="WUR15656.1"/>
    </source>
</evidence>
<accession>A0ABZ1USG0</accession>
<reference evidence="1 2" key="1">
    <citation type="journal article" date="2019" name="Int. J. Syst. Evol. Microbiol.">
        <title>The Draft Whole-Genome Sequence of the Antibiotic Producer Empedobacter haloabium ATCC 31962 Provides Indications for Its Taxonomic Reclassification.</title>
        <authorList>
            <person name="Miess H."/>
            <person name="Arlt P."/>
            <person name="Apel A.K."/>
            <person name="Weber T."/>
            <person name="Nieselt K."/>
            <person name="Hanssen F."/>
            <person name="Czemmel S."/>
            <person name="Nahnsen S."/>
            <person name="Gross H."/>
        </authorList>
    </citation>
    <scope>NUCLEOTIDE SEQUENCE [LARGE SCALE GENOMIC DNA]</scope>
    <source>
        <strain evidence="1 2">ATCC 31962</strain>
    </source>
</reference>
<gene>
    <name evidence="1" type="ORF">E7V67_011300</name>
</gene>
<sequence length="73" mass="8009">MQPERRMDVLTAGEIDRAIEIDRIEGAIKAWLYLAQRGVSPDTIRRILSLDGATVGARRSYAPPAAGPDLLPH</sequence>
<proteinExistence type="predicted"/>